<evidence type="ECO:0000259" key="11">
    <source>
        <dbReference type="Pfam" id="PF20259"/>
    </source>
</evidence>
<dbReference type="Proteomes" id="UP001291687">
    <property type="component" value="Unassembled WGS sequence"/>
</dbReference>
<dbReference type="EC" id="2.8.1.13" evidence="9"/>
<dbReference type="Pfam" id="PF20258">
    <property type="entry name" value="tRNA_Me_trans_C"/>
    <property type="match status" value="1"/>
</dbReference>
<keyword evidence="1 9" id="KW-0820">tRNA-binding</keyword>
<proteinExistence type="inferred from homology"/>
<comment type="caution">
    <text evidence="9">Lacks conserved residue(s) required for the propagation of feature annotation.</text>
</comment>
<feature type="site" description="Interaction with tRNA" evidence="9">
    <location>
        <position position="340"/>
    </location>
</feature>
<dbReference type="Gene3D" id="2.30.30.280">
    <property type="entry name" value="Adenine nucleotide alpha hydrolases-like domains"/>
    <property type="match status" value="1"/>
</dbReference>
<evidence type="ECO:0000313" key="12">
    <source>
        <dbReference type="EMBL" id="MEA0970076.1"/>
    </source>
</evidence>
<dbReference type="InterPro" id="IPR014729">
    <property type="entry name" value="Rossmann-like_a/b/a_fold"/>
</dbReference>
<evidence type="ECO:0000256" key="5">
    <source>
        <dbReference type="ARBA" id="ARBA00022840"/>
    </source>
</evidence>
<evidence type="ECO:0000256" key="6">
    <source>
        <dbReference type="ARBA" id="ARBA00022884"/>
    </source>
</evidence>
<feature type="site" description="Interaction with tRNA" evidence="9">
    <location>
        <position position="130"/>
    </location>
</feature>
<keyword evidence="5 9" id="KW-0067">ATP-binding</keyword>
<evidence type="ECO:0000256" key="4">
    <source>
        <dbReference type="ARBA" id="ARBA00022741"/>
    </source>
</evidence>
<feature type="active site" description="Cysteine persulfide intermediate" evidence="9">
    <location>
        <position position="201"/>
    </location>
</feature>
<comment type="similarity">
    <text evidence="9">Belongs to the MnmA/TRMU family.</text>
</comment>
<keyword evidence="7" id="KW-1015">Disulfide bond</keyword>
<dbReference type="PANTHER" id="PTHR11933:SF5">
    <property type="entry name" value="MITOCHONDRIAL TRNA-SPECIFIC 2-THIOURIDYLASE 1"/>
    <property type="match status" value="1"/>
</dbReference>
<dbReference type="SUPFAM" id="SSF52402">
    <property type="entry name" value="Adenine nucleotide alpha hydrolases-like"/>
    <property type="match status" value="1"/>
</dbReference>
<keyword evidence="6 9" id="KW-0694">RNA-binding</keyword>
<accession>A0ABU5NA82</accession>
<comment type="catalytic activity">
    <reaction evidence="8 9">
        <text>S-sulfanyl-L-cysteinyl-[protein] + uridine(34) in tRNA + AH2 + ATP = 2-thiouridine(34) in tRNA + L-cysteinyl-[protein] + A + AMP + diphosphate + H(+)</text>
        <dbReference type="Rhea" id="RHEA:47032"/>
        <dbReference type="Rhea" id="RHEA-COMP:10131"/>
        <dbReference type="Rhea" id="RHEA-COMP:11726"/>
        <dbReference type="Rhea" id="RHEA-COMP:11727"/>
        <dbReference type="Rhea" id="RHEA-COMP:11728"/>
        <dbReference type="ChEBI" id="CHEBI:13193"/>
        <dbReference type="ChEBI" id="CHEBI:15378"/>
        <dbReference type="ChEBI" id="CHEBI:17499"/>
        <dbReference type="ChEBI" id="CHEBI:29950"/>
        <dbReference type="ChEBI" id="CHEBI:30616"/>
        <dbReference type="ChEBI" id="CHEBI:33019"/>
        <dbReference type="ChEBI" id="CHEBI:61963"/>
        <dbReference type="ChEBI" id="CHEBI:65315"/>
        <dbReference type="ChEBI" id="CHEBI:87170"/>
        <dbReference type="ChEBI" id="CHEBI:456215"/>
        <dbReference type="EC" id="2.8.1.13"/>
    </reaction>
</comment>
<dbReference type="Pfam" id="PF03054">
    <property type="entry name" value="tRNA_Me_trans"/>
    <property type="match status" value="1"/>
</dbReference>
<evidence type="ECO:0000256" key="9">
    <source>
        <dbReference type="HAMAP-Rule" id="MF_00144"/>
    </source>
</evidence>
<feature type="domain" description="tRNA-specific 2-thiouridylase MnmA-like C-terminal" evidence="10">
    <location>
        <begin position="281"/>
        <end position="356"/>
    </location>
</feature>
<keyword evidence="9" id="KW-0963">Cytoplasm</keyword>
<evidence type="ECO:0000256" key="8">
    <source>
        <dbReference type="ARBA" id="ARBA00051542"/>
    </source>
</evidence>
<dbReference type="PANTHER" id="PTHR11933">
    <property type="entry name" value="TRNA 5-METHYLAMINOMETHYL-2-THIOURIDYLATE -METHYLTRANSFERASE"/>
    <property type="match status" value="1"/>
</dbReference>
<dbReference type="NCBIfam" id="TIGR00420">
    <property type="entry name" value="trmU"/>
    <property type="match status" value="1"/>
</dbReference>
<feature type="binding site" evidence="9">
    <location>
        <position position="37"/>
    </location>
    <ligand>
        <name>ATP</name>
        <dbReference type="ChEBI" id="CHEBI:30616"/>
    </ligand>
</feature>
<dbReference type="Gene3D" id="3.40.50.620">
    <property type="entry name" value="HUPs"/>
    <property type="match status" value="1"/>
</dbReference>
<dbReference type="RefSeq" id="WP_322775982.1">
    <property type="nucleotide sequence ID" value="NZ_JARJFB010000001.1"/>
</dbReference>
<comment type="subcellular location">
    <subcellularLocation>
        <location evidence="9">Cytoplasm</location>
    </subcellularLocation>
</comment>
<evidence type="ECO:0000256" key="2">
    <source>
        <dbReference type="ARBA" id="ARBA00022679"/>
    </source>
</evidence>
<dbReference type="Gene3D" id="2.40.30.10">
    <property type="entry name" value="Translation factors"/>
    <property type="match status" value="1"/>
</dbReference>
<comment type="caution">
    <text evidence="12">The sequence shown here is derived from an EMBL/GenBank/DDBJ whole genome shotgun (WGS) entry which is preliminary data.</text>
</comment>
<comment type="function">
    <text evidence="9">Catalyzes the 2-thiolation of uridine at the wobble position (U34) of tRNA, leading to the formation of s(2)U34.</text>
</comment>
<reference evidence="12 13" key="1">
    <citation type="submission" date="2023-03" db="EMBL/GenBank/DDBJ databases">
        <title>Host association and intracellularity evolved multiple times independently in the Rickettsiales.</title>
        <authorList>
            <person name="Castelli M."/>
            <person name="Nardi T."/>
            <person name="Gammuto L."/>
            <person name="Bellinzona G."/>
            <person name="Sabaneyeva E."/>
            <person name="Potekhin A."/>
            <person name="Serra V."/>
            <person name="Petroni G."/>
            <person name="Sassera D."/>
        </authorList>
    </citation>
    <scope>NUCLEOTIDE SEQUENCE [LARGE SCALE GENOMIC DNA]</scope>
    <source>
        <strain evidence="12 13">Sr 2-6</strain>
    </source>
</reference>
<evidence type="ECO:0000256" key="7">
    <source>
        <dbReference type="ARBA" id="ARBA00023157"/>
    </source>
</evidence>
<feature type="active site" description="Nucleophile" evidence="9">
    <location>
        <position position="105"/>
    </location>
</feature>
<evidence type="ECO:0000256" key="3">
    <source>
        <dbReference type="ARBA" id="ARBA00022694"/>
    </source>
</evidence>
<keyword evidence="4 9" id="KW-0547">Nucleotide-binding</keyword>
<keyword evidence="13" id="KW-1185">Reference proteome</keyword>
<feature type="domain" description="tRNA-specific 2-thiouridylase MnmA-like central" evidence="11">
    <location>
        <begin position="213"/>
        <end position="273"/>
    </location>
</feature>
<evidence type="ECO:0000259" key="10">
    <source>
        <dbReference type="Pfam" id="PF20258"/>
    </source>
</evidence>
<dbReference type="InterPro" id="IPR004506">
    <property type="entry name" value="MnmA-like"/>
</dbReference>
<keyword evidence="2 9" id="KW-0808">Transferase</keyword>
<evidence type="ECO:0000256" key="1">
    <source>
        <dbReference type="ARBA" id="ARBA00022555"/>
    </source>
</evidence>
<protein>
    <recommendedName>
        <fullName evidence="9">tRNA-specific 2-thiouridylase MnmA</fullName>
        <ecNumber evidence="9">2.8.1.13</ecNumber>
    </recommendedName>
</protein>
<dbReference type="Pfam" id="PF20259">
    <property type="entry name" value="tRNA_Me_trans_M"/>
    <property type="match status" value="1"/>
</dbReference>
<gene>
    <name evidence="9" type="primary">mnmA</name>
    <name evidence="12" type="ORF">Megvenef_00023</name>
</gene>
<feature type="binding site" evidence="9">
    <location>
        <position position="129"/>
    </location>
    <ligand>
        <name>ATP</name>
        <dbReference type="ChEBI" id="CHEBI:30616"/>
    </ligand>
</feature>
<name>A0ABU5NA82_9RICK</name>
<dbReference type="InterPro" id="IPR046884">
    <property type="entry name" value="MnmA-like_central"/>
</dbReference>
<dbReference type="InterPro" id="IPR023382">
    <property type="entry name" value="MnmA-like_central_sf"/>
</dbReference>
<dbReference type="CDD" id="cd01998">
    <property type="entry name" value="MnmA_TRMU-like"/>
    <property type="match status" value="1"/>
</dbReference>
<feature type="binding site" evidence="9">
    <location>
        <begin position="11"/>
        <end position="18"/>
    </location>
    <ligand>
        <name>ATP</name>
        <dbReference type="ChEBI" id="CHEBI:30616"/>
    </ligand>
</feature>
<dbReference type="InterPro" id="IPR046885">
    <property type="entry name" value="MnmA-like_C"/>
</dbReference>
<sequence length="361" mass="39910">MSIDRKTIVVAMSGGVDSSVVAAMMHKAGHKVIGITLQLYDYGIVTQKKGACCAGQDIYDAKVVADKLGFPHYVFDYESKFKQEVIDDFADSYMRGETPLPCVRCNQSVKFNDLLKAAKELNADALATGHYVQKIVNNGIAQLHKGVSEEKDQSYFLFSTTQAQLDYLMFPLGGQSKQETRKIAKEFGLEIADKPDSQDICFVTNGNYRDVINKLRPEANKPGRFVHIDGYDLGEHKGIIAYTVGQRKGLGIAFGEPIYVIKIDPETNTVYVGPESALVKTKFLLKDVNWLATDLSPLNLEVIAKIRSTTLGVKARLSIVNNGQIEVSVLEEEKAITPGQACVFYHDTRMLGGGWITREIN</sequence>
<feature type="region of interest" description="Interaction with tRNA" evidence="9">
    <location>
        <begin position="151"/>
        <end position="153"/>
    </location>
</feature>
<dbReference type="NCBIfam" id="NF001138">
    <property type="entry name" value="PRK00143.1"/>
    <property type="match status" value="1"/>
</dbReference>
<dbReference type="HAMAP" id="MF_00144">
    <property type="entry name" value="tRNA_thiouridyl_MnmA"/>
    <property type="match status" value="1"/>
</dbReference>
<evidence type="ECO:0000313" key="13">
    <source>
        <dbReference type="Proteomes" id="UP001291687"/>
    </source>
</evidence>
<keyword evidence="3 9" id="KW-0819">tRNA processing</keyword>
<dbReference type="EMBL" id="JARJFB010000001">
    <property type="protein sequence ID" value="MEA0970076.1"/>
    <property type="molecule type" value="Genomic_DNA"/>
</dbReference>
<organism evidence="12 13">
    <name type="scientific">Candidatus Megaera venefica</name>
    <dbReference type="NCBI Taxonomy" id="2055910"/>
    <lineage>
        <taxon>Bacteria</taxon>
        <taxon>Pseudomonadati</taxon>
        <taxon>Pseudomonadota</taxon>
        <taxon>Alphaproteobacteria</taxon>
        <taxon>Rickettsiales</taxon>
        <taxon>Rickettsiaceae</taxon>
        <taxon>Candidatus Megaera</taxon>
    </lineage>
</organism>